<feature type="domain" description="Cytochrome c" evidence="5">
    <location>
        <begin position="191"/>
        <end position="279"/>
    </location>
</feature>
<accession>A0A5J6MN53</accession>
<dbReference type="EMBL" id="CP042906">
    <property type="protein sequence ID" value="QEX18631.1"/>
    <property type="molecule type" value="Genomic_DNA"/>
</dbReference>
<organism evidence="6 7">
    <name type="scientific">Hypericibacter terrae</name>
    <dbReference type="NCBI Taxonomy" id="2602015"/>
    <lineage>
        <taxon>Bacteria</taxon>
        <taxon>Pseudomonadati</taxon>
        <taxon>Pseudomonadota</taxon>
        <taxon>Alphaproteobacteria</taxon>
        <taxon>Rhodospirillales</taxon>
        <taxon>Dongiaceae</taxon>
        <taxon>Hypericibacter</taxon>
    </lineage>
</organism>
<dbReference type="Gene3D" id="1.10.760.10">
    <property type="entry name" value="Cytochrome c-like domain"/>
    <property type="match status" value="1"/>
</dbReference>
<dbReference type="GO" id="GO:0009055">
    <property type="term" value="F:electron transfer activity"/>
    <property type="evidence" value="ECO:0007669"/>
    <property type="project" value="InterPro"/>
</dbReference>
<dbReference type="AlphaFoldDB" id="A0A5J6MN53"/>
<dbReference type="InterPro" id="IPR009056">
    <property type="entry name" value="Cyt_c-like_dom"/>
</dbReference>
<keyword evidence="1 4" id="KW-0349">Heme</keyword>
<dbReference type="GO" id="GO:0046872">
    <property type="term" value="F:metal ion binding"/>
    <property type="evidence" value="ECO:0007669"/>
    <property type="project" value="UniProtKB-KW"/>
</dbReference>
<proteinExistence type="predicted"/>
<evidence type="ECO:0000313" key="6">
    <source>
        <dbReference type="EMBL" id="QEX18631.1"/>
    </source>
</evidence>
<evidence type="ECO:0000256" key="1">
    <source>
        <dbReference type="ARBA" id="ARBA00022617"/>
    </source>
</evidence>
<evidence type="ECO:0000313" key="7">
    <source>
        <dbReference type="Proteomes" id="UP000326202"/>
    </source>
</evidence>
<evidence type="ECO:0000256" key="2">
    <source>
        <dbReference type="ARBA" id="ARBA00022723"/>
    </source>
</evidence>
<evidence type="ECO:0000256" key="3">
    <source>
        <dbReference type="ARBA" id="ARBA00023004"/>
    </source>
</evidence>
<evidence type="ECO:0000256" key="4">
    <source>
        <dbReference type="PROSITE-ProRule" id="PRU00433"/>
    </source>
</evidence>
<keyword evidence="7" id="KW-1185">Reference proteome</keyword>
<dbReference type="Proteomes" id="UP000326202">
    <property type="component" value="Chromosome"/>
</dbReference>
<dbReference type="GO" id="GO:0020037">
    <property type="term" value="F:heme binding"/>
    <property type="evidence" value="ECO:0007669"/>
    <property type="project" value="InterPro"/>
</dbReference>
<name>A0A5J6MN53_9PROT</name>
<dbReference type="RefSeq" id="WP_225308352.1">
    <property type="nucleotide sequence ID" value="NZ_CP042906.1"/>
</dbReference>
<dbReference type="InterPro" id="IPR036909">
    <property type="entry name" value="Cyt_c-like_dom_sf"/>
</dbReference>
<dbReference type="Pfam" id="PF13442">
    <property type="entry name" value="Cytochrome_CBB3"/>
    <property type="match status" value="1"/>
</dbReference>
<sequence>MRRLLDIRTTTGLLALAMLLVAHARTSLAGPASLSIELDGQTRAFSAAELLANPATRMLEIPRDVSYGRAMRYRAIPLRALMLGLRTGKADMLEARASDGFVSQLPWTLVAPAAEGGAVAWIAIEDPAHPWPSLPDKSQSAGPFYLVWEHPERSGVTSEQWPYALVSLKGVSDPVRRWPQLSIGADVPADDPSRHGQAVFLVQCLPCHRLYGAGEGDKGPDLGLPMPATVYLTQAGLKALLRNPAAVRTWPQQQMPAFDAGMMPDTDIDAIIAYLTRVTEQQR</sequence>
<dbReference type="SUPFAM" id="SSF46626">
    <property type="entry name" value="Cytochrome c"/>
    <property type="match status" value="1"/>
</dbReference>
<evidence type="ECO:0000259" key="5">
    <source>
        <dbReference type="PROSITE" id="PS51007"/>
    </source>
</evidence>
<dbReference type="KEGG" id="htq:FRZ44_39380"/>
<protein>
    <submittedName>
        <fullName evidence="6">Cytochrome c</fullName>
    </submittedName>
</protein>
<gene>
    <name evidence="6" type="ORF">FRZ44_39380</name>
</gene>
<keyword evidence="2 4" id="KW-0479">Metal-binding</keyword>
<dbReference type="PROSITE" id="PS51007">
    <property type="entry name" value="CYTC"/>
    <property type="match status" value="1"/>
</dbReference>
<reference evidence="6 7" key="1">
    <citation type="submission" date="2019-08" db="EMBL/GenBank/DDBJ databases">
        <title>Hyperibacter terrae gen. nov., sp. nov. and Hyperibacter viscosus sp. nov., two new members in the family Rhodospirillaceae isolated from the rhizosphere of Hypericum perforatum.</title>
        <authorList>
            <person name="Noviana Z."/>
        </authorList>
    </citation>
    <scope>NUCLEOTIDE SEQUENCE [LARGE SCALE GENOMIC DNA]</scope>
    <source>
        <strain evidence="6 7">R5913</strain>
    </source>
</reference>
<keyword evidence="3 4" id="KW-0408">Iron</keyword>